<gene>
    <name evidence="1" type="ORF">CRE_22137</name>
</gene>
<reference evidence="1" key="1">
    <citation type="submission" date="2007-07" db="EMBL/GenBank/DDBJ databases">
        <title>PCAP assembly of the Caenorhabditis remanei genome.</title>
        <authorList>
            <consortium name="The Caenorhabditis remanei Sequencing Consortium"/>
            <person name="Wilson R.K."/>
        </authorList>
    </citation>
    <scope>NUCLEOTIDE SEQUENCE [LARGE SCALE GENOMIC DNA]</scope>
    <source>
        <strain evidence="1">PB4641</strain>
    </source>
</reference>
<evidence type="ECO:0000313" key="1">
    <source>
        <dbReference type="EMBL" id="EFO99591.1"/>
    </source>
</evidence>
<proteinExistence type="predicted"/>
<accession>E3NIY9</accession>
<keyword evidence="2" id="KW-1185">Reference proteome</keyword>
<sequence length="51" mass="6297">MFLCISTTFWWYSSLVSSIFYSVSYWEQNLKMCRQDPKYPNLLPNRHDMRL</sequence>
<dbReference type="InParanoid" id="E3NIY9"/>
<dbReference type="HOGENOM" id="CLU_3108427_0_0_1"/>
<evidence type="ECO:0000313" key="2">
    <source>
        <dbReference type="Proteomes" id="UP000008281"/>
    </source>
</evidence>
<name>E3NIY9_CAERE</name>
<organism evidence="2">
    <name type="scientific">Caenorhabditis remanei</name>
    <name type="common">Caenorhabditis vulgaris</name>
    <dbReference type="NCBI Taxonomy" id="31234"/>
    <lineage>
        <taxon>Eukaryota</taxon>
        <taxon>Metazoa</taxon>
        <taxon>Ecdysozoa</taxon>
        <taxon>Nematoda</taxon>
        <taxon>Chromadorea</taxon>
        <taxon>Rhabditida</taxon>
        <taxon>Rhabditina</taxon>
        <taxon>Rhabditomorpha</taxon>
        <taxon>Rhabditoidea</taxon>
        <taxon>Rhabditidae</taxon>
        <taxon>Peloderinae</taxon>
        <taxon>Caenorhabditis</taxon>
    </lineage>
</organism>
<dbReference type="AlphaFoldDB" id="E3NIY9"/>
<dbReference type="Proteomes" id="UP000008281">
    <property type="component" value="Unassembled WGS sequence"/>
</dbReference>
<dbReference type="EMBL" id="DS268719">
    <property type="protein sequence ID" value="EFO99591.1"/>
    <property type="molecule type" value="Genomic_DNA"/>
</dbReference>
<protein>
    <submittedName>
        <fullName evidence="1">Uncharacterized protein</fullName>
    </submittedName>
</protein>